<evidence type="ECO:0000256" key="3">
    <source>
        <dbReference type="ARBA" id="ARBA00022741"/>
    </source>
</evidence>
<organism evidence="6 7">
    <name type="scientific">Sphingobacterium allocomposti</name>
    <dbReference type="NCBI Taxonomy" id="415956"/>
    <lineage>
        <taxon>Bacteria</taxon>
        <taxon>Pseudomonadati</taxon>
        <taxon>Bacteroidota</taxon>
        <taxon>Sphingobacteriia</taxon>
        <taxon>Sphingobacteriales</taxon>
        <taxon>Sphingobacteriaceae</taxon>
        <taxon>Sphingobacterium</taxon>
    </lineage>
</organism>
<dbReference type="PROSITE" id="PS50893">
    <property type="entry name" value="ABC_TRANSPORTER_2"/>
    <property type="match status" value="1"/>
</dbReference>
<evidence type="ECO:0000259" key="5">
    <source>
        <dbReference type="PROSITE" id="PS50893"/>
    </source>
</evidence>
<dbReference type="SUPFAM" id="SSF52540">
    <property type="entry name" value="P-loop containing nucleoside triphosphate hydrolases"/>
    <property type="match status" value="1"/>
</dbReference>
<comment type="caution">
    <text evidence="6">The sequence shown here is derived from an EMBL/GenBank/DDBJ whole genome shotgun (WGS) entry which is preliminary data.</text>
</comment>
<dbReference type="InterPro" id="IPR027417">
    <property type="entry name" value="P-loop_NTPase"/>
</dbReference>
<comment type="similarity">
    <text evidence="1">Belongs to the ABC transporter superfamily.</text>
</comment>
<dbReference type="RefSeq" id="WP_148907985.1">
    <property type="nucleotide sequence ID" value="NZ_VNHX01000005.1"/>
</dbReference>
<sequence>MNEPIIELKGLTKSYGSVRAVDQLDLTIYKGEIFGLLGPNGAGKTTSILMMLGLTEPTAGTAYVCGKNATRNPIAVKKKVGYLPDNVGFYDSMTALENLSFIARLNGHAPLDAEKKAISMLEQVGLSNDIHKKTGAYSRGMKQRLGLADVLIKDPEVVILDEPTLGIDPSGVSEFLALIKQLSRQQGLTVLLSSHHLQQVQRVCDRVGIFVGGKLLVEGNIDTLARNLLNKEGYTTSVSLQEVYQDTQLFESALYHLEGVRTVAVRGDVIETVCDRDMTPEIVRTLVNNGADIVAVHKKDYALDDIYEKYFENNKTENYTHEKSDRLFGKSLFRKRKSNV</sequence>
<dbReference type="Proteomes" id="UP000325105">
    <property type="component" value="Unassembled WGS sequence"/>
</dbReference>
<keyword evidence="3" id="KW-0547">Nucleotide-binding</keyword>
<dbReference type="AlphaFoldDB" id="A0A5S5DKY4"/>
<keyword evidence="4 6" id="KW-0067">ATP-binding</keyword>
<dbReference type="Pfam" id="PF00005">
    <property type="entry name" value="ABC_tran"/>
    <property type="match status" value="1"/>
</dbReference>
<keyword evidence="7" id="KW-1185">Reference proteome</keyword>
<dbReference type="OrthoDB" id="9785229at2"/>
<evidence type="ECO:0000256" key="2">
    <source>
        <dbReference type="ARBA" id="ARBA00022448"/>
    </source>
</evidence>
<proteinExistence type="inferred from homology"/>
<dbReference type="EMBL" id="VNHX01000005">
    <property type="protein sequence ID" value="TYP96593.1"/>
    <property type="molecule type" value="Genomic_DNA"/>
</dbReference>
<keyword evidence="2" id="KW-0813">Transport</keyword>
<dbReference type="GO" id="GO:0005524">
    <property type="term" value="F:ATP binding"/>
    <property type="evidence" value="ECO:0007669"/>
    <property type="project" value="UniProtKB-KW"/>
</dbReference>
<protein>
    <submittedName>
        <fullName evidence="6">ABC-2 type transport system ATP-binding protein</fullName>
    </submittedName>
</protein>
<dbReference type="SMART" id="SM00382">
    <property type="entry name" value="AAA"/>
    <property type="match status" value="1"/>
</dbReference>
<gene>
    <name evidence="6" type="ORF">BC792_10584</name>
</gene>
<reference evidence="6 7" key="1">
    <citation type="submission" date="2019-07" db="EMBL/GenBank/DDBJ databases">
        <title>Genomic Encyclopedia of Archaeal and Bacterial Type Strains, Phase II (KMG-II): from individual species to whole genera.</title>
        <authorList>
            <person name="Goeker M."/>
        </authorList>
    </citation>
    <scope>NUCLEOTIDE SEQUENCE [LARGE SCALE GENOMIC DNA]</scope>
    <source>
        <strain evidence="6 7">DSM 18850</strain>
    </source>
</reference>
<dbReference type="GO" id="GO:0016887">
    <property type="term" value="F:ATP hydrolysis activity"/>
    <property type="evidence" value="ECO:0007669"/>
    <property type="project" value="InterPro"/>
</dbReference>
<accession>A0A5S5DKY4</accession>
<dbReference type="PANTHER" id="PTHR43335:SF4">
    <property type="entry name" value="ABC TRANSPORTER, ATP-BINDING PROTEIN"/>
    <property type="match status" value="1"/>
</dbReference>
<evidence type="ECO:0000313" key="7">
    <source>
        <dbReference type="Proteomes" id="UP000325105"/>
    </source>
</evidence>
<dbReference type="InterPro" id="IPR003593">
    <property type="entry name" value="AAA+_ATPase"/>
</dbReference>
<dbReference type="InterPro" id="IPR003439">
    <property type="entry name" value="ABC_transporter-like_ATP-bd"/>
</dbReference>
<evidence type="ECO:0000256" key="1">
    <source>
        <dbReference type="ARBA" id="ARBA00005417"/>
    </source>
</evidence>
<dbReference type="CDD" id="cd03230">
    <property type="entry name" value="ABC_DR_subfamily_A"/>
    <property type="match status" value="1"/>
</dbReference>
<dbReference type="PANTHER" id="PTHR43335">
    <property type="entry name" value="ABC TRANSPORTER, ATP-BINDING PROTEIN"/>
    <property type="match status" value="1"/>
</dbReference>
<evidence type="ECO:0000256" key="4">
    <source>
        <dbReference type="ARBA" id="ARBA00022840"/>
    </source>
</evidence>
<evidence type="ECO:0000313" key="6">
    <source>
        <dbReference type="EMBL" id="TYP96593.1"/>
    </source>
</evidence>
<feature type="domain" description="ABC transporter" evidence="5">
    <location>
        <begin position="6"/>
        <end position="237"/>
    </location>
</feature>
<name>A0A5S5DKY4_9SPHI</name>
<dbReference type="Gene3D" id="3.40.50.300">
    <property type="entry name" value="P-loop containing nucleotide triphosphate hydrolases"/>
    <property type="match status" value="1"/>
</dbReference>